<gene>
    <name evidence="2" type="ORF">OSTQU699_LOCUS352</name>
</gene>
<dbReference type="Pfam" id="PF22922">
    <property type="entry name" value="GAF_NLP"/>
    <property type="match status" value="1"/>
</dbReference>
<dbReference type="InterPro" id="IPR055081">
    <property type="entry name" value="NLP1-9_GAF"/>
</dbReference>
<name>A0A8S1IMN7_9CHLO</name>
<accession>A0A8S1IMN7</accession>
<organism evidence="2 3">
    <name type="scientific">Ostreobium quekettii</name>
    <dbReference type="NCBI Taxonomy" id="121088"/>
    <lineage>
        <taxon>Eukaryota</taxon>
        <taxon>Viridiplantae</taxon>
        <taxon>Chlorophyta</taxon>
        <taxon>core chlorophytes</taxon>
        <taxon>Ulvophyceae</taxon>
        <taxon>TCBD clade</taxon>
        <taxon>Bryopsidales</taxon>
        <taxon>Ostreobineae</taxon>
        <taxon>Ostreobiaceae</taxon>
        <taxon>Ostreobium</taxon>
    </lineage>
</organism>
<proteinExistence type="predicted"/>
<reference evidence="2" key="1">
    <citation type="submission" date="2020-12" db="EMBL/GenBank/DDBJ databases">
        <authorList>
            <person name="Iha C."/>
        </authorList>
    </citation>
    <scope>NUCLEOTIDE SEQUENCE</scope>
</reference>
<dbReference type="PANTHER" id="PTHR32002">
    <property type="entry name" value="PROTEIN NLP8"/>
    <property type="match status" value="1"/>
</dbReference>
<dbReference type="Proteomes" id="UP000708148">
    <property type="component" value="Unassembled WGS sequence"/>
</dbReference>
<dbReference type="GO" id="GO:0003700">
    <property type="term" value="F:DNA-binding transcription factor activity"/>
    <property type="evidence" value="ECO:0007669"/>
    <property type="project" value="InterPro"/>
</dbReference>
<evidence type="ECO:0000313" key="2">
    <source>
        <dbReference type="EMBL" id="CAD7694991.1"/>
    </source>
</evidence>
<dbReference type="SUPFAM" id="SSF55781">
    <property type="entry name" value="GAF domain-like"/>
    <property type="match status" value="1"/>
</dbReference>
<dbReference type="OrthoDB" id="6270329at2759"/>
<dbReference type="AlphaFoldDB" id="A0A8S1IMN7"/>
<evidence type="ECO:0000259" key="1">
    <source>
        <dbReference type="Pfam" id="PF22922"/>
    </source>
</evidence>
<sequence length="209" mass="22518">MAGEASSGEGFGGADSAEAIELDKRMSQAFMAFNSDAHKHATTGTLIQAWRPRTDVSGAVYLETKGLPVSIYGMGDMLAQFRYLCCSRRFSPVVPDEMGVVGRVFSTGKPEFCGDVQTFKEPAYLRAQEAASCNLHSMCAVPVYRGCERGEAAAVVELLWHDKDVPFGTAITRLQSCFETVGLYTTDMDISAITMGLNMVSLDDGKPGS</sequence>
<dbReference type="EMBL" id="CAJHUC010000290">
    <property type="protein sequence ID" value="CAD7694991.1"/>
    <property type="molecule type" value="Genomic_DNA"/>
</dbReference>
<dbReference type="Gene3D" id="3.30.450.40">
    <property type="match status" value="1"/>
</dbReference>
<protein>
    <recommendedName>
        <fullName evidence="1">NLP1-9 GAF domain-containing protein</fullName>
    </recommendedName>
</protein>
<comment type="caution">
    <text evidence="2">The sequence shown here is derived from an EMBL/GenBank/DDBJ whole genome shotgun (WGS) entry which is preliminary data.</text>
</comment>
<dbReference type="PANTHER" id="PTHR32002:SF41">
    <property type="entry name" value="PROTEIN NLP8"/>
    <property type="match status" value="1"/>
</dbReference>
<keyword evidence="3" id="KW-1185">Reference proteome</keyword>
<dbReference type="InterPro" id="IPR045012">
    <property type="entry name" value="NLP"/>
</dbReference>
<evidence type="ECO:0000313" key="3">
    <source>
        <dbReference type="Proteomes" id="UP000708148"/>
    </source>
</evidence>
<feature type="domain" description="NLP1-9 GAF" evidence="1">
    <location>
        <begin position="95"/>
        <end position="160"/>
    </location>
</feature>
<dbReference type="InterPro" id="IPR029016">
    <property type="entry name" value="GAF-like_dom_sf"/>
</dbReference>